<dbReference type="EMBL" id="CH474033">
    <property type="protein sequence ID" value="EDL99845.1"/>
    <property type="molecule type" value="Genomic_DNA"/>
</dbReference>
<dbReference type="AlphaFoldDB" id="A6KB21"/>
<name>A6KB21_RAT</name>
<organism evidence="2 3">
    <name type="scientific">Rattus norvegicus</name>
    <name type="common">Rat</name>
    <dbReference type="NCBI Taxonomy" id="10116"/>
    <lineage>
        <taxon>Eukaryota</taxon>
        <taxon>Metazoa</taxon>
        <taxon>Chordata</taxon>
        <taxon>Craniata</taxon>
        <taxon>Vertebrata</taxon>
        <taxon>Euteleostomi</taxon>
        <taxon>Mammalia</taxon>
        <taxon>Eutheria</taxon>
        <taxon>Euarchontoglires</taxon>
        <taxon>Glires</taxon>
        <taxon>Rodentia</taxon>
        <taxon>Myomorpha</taxon>
        <taxon>Muroidea</taxon>
        <taxon>Muridae</taxon>
        <taxon>Murinae</taxon>
        <taxon>Rattus</taxon>
    </lineage>
</organism>
<evidence type="ECO:0000313" key="3">
    <source>
        <dbReference type="Proteomes" id="UP000234681"/>
    </source>
</evidence>
<feature type="region of interest" description="Disordered" evidence="1">
    <location>
        <begin position="38"/>
        <end position="80"/>
    </location>
</feature>
<dbReference type="Proteomes" id="UP000234681">
    <property type="component" value="Chromosome 1"/>
</dbReference>
<evidence type="ECO:0000313" key="2">
    <source>
        <dbReference type="EMBL" id="EDL99845.1"/>
    </source>
</evidence>
<evidence type="ECO:0000256" key="1">
    <source>
        <dbReference type="SAM" id="MobiDB-lite"/>
    </source>
</evidence>
<reference evidence="2 3" key="1">
    <citation type="submission" date="2005-09" db="EMBL/GenBank/DDBJ databases">
        <authorList>
            <person name="Mural R.J."/>
            <person name="Li P.W."/>
            <person name="Adams M.D."/>
            <person name="Amanatides P.G."/>
            <person name="Baden-Tillson H."/>
            <person name="Barnstead M."/>
            <person name="Chin S.H."/>
            <person name="Dew I."/>
            <person name="Evans C.A."/>
            <person name="Ferriera S."/>
            <person name="Flanigan M."/>
            <person name="Fosler C."/>
            <person name="Glodek A."/>
            <person name="Gu Z."/>
            <person name="Holt R.A."/>
            <person name="Jennings D."/>
            <person name="Kraft C.L."/>
            <person name="Lu F."/>
            <person name="Nguyen T."/>
            <person name="Nusskern D.R."/>
            <person name="Pfannkoch C.M."/>
            <person name="Sitter C."/>
            <person name="Sutton G.G."/>
            <person name="Venter J.C."/>
            <person name="Wang Z."/>
            <person name="Woodage T."/>
            <person name="Zheng X.H."/>
            <person name="Zhong F."/>
        </authorList>
    </citation>
    <scope>NUCLEOTIDE SEQUENCE [LARGE SCALE GENOMIC DNA]</scope>
    <source>
        <strain>BN</strain>
        <strain evidence="3">Sprague-Dawley</strain>
    </source>
</reference>
<protein>
    <submittedName>
        <fullName evidence="2">RCG22944</fullName>
    </submittedName>
</protein>
<proteinExistence type="predicted"/>
<accession>A6KB21</accession>
<sequence>MNTSSVRVQTQQAEANSCQGLGFLVLCYCGSDTQKATSVASGGSPRTAGDRGNFCPWDPGGSGKGPKKFQEKSSGKWQIL</sequence>
<gene>
    <name evidence="2" type="ORF">rCG_22944</name>
</gene>